<dbReference type="Proteomes" id="UP001497472">
    <property type="component" value="Unassembled WGS sequence"/>
</dbReference>
<evidence type="ECO:0000313" key="2">
    <source>
        <dbReference type="Proteomes" id="UP001497472"/>
    </source>
</evidence>
<dbReference type="AlphaFoldDB" id="A0AAV1JUH5"/>
<dbReference type="GO" id="GO:0005085">
    <property type="term" value="F:guanyl-nucleotide exchange factor activity"/>
    <property type="evidence" value="ECO:0007669"/>
    <property type="project" value="InterPro"/>
</dbReference>
<reference evidence="1 2" key="1">
    <citation type="submission" date="2023-11" db="EMBL/GenBank/DDBJ databases">
        <authorList>
            <person name="Okamura Y."/>
        </authorList>
    </citation>
    <scope>NUCLEOTIDE SEQUENCE [LARGE SCALE GENOMIC DNA]</scope>
</reference>
<comment type="caution">
    <text evidence="1">The sequence shown here is derived from an EMBL/GenBank/DDBJ whole genome shotgun (WGS) entry which is preliminary data.</text>
</comment>
<keyword evidence="2" id="KW-1185">Reference proteome</keyword>
<gene>
    <name evidence="1" type="ORF">LNINA_LOCUS11519</name>
</gene>
<dbReference type="PANTHER" id="PTHR10957">
    <property type="entry name" value="RAP1 GTPASE-GDP DISSOCIATION STIMULATOR 1"/>
    <property type="match status" value="1"/>
</dbReference>
<dbReference type="SUPFAM" id="SSF48371">
    <property type="entry name" value="ARM repeat"/>
    <property type="match status" value="2"/>
</dbReference>
<evidence type="ECO:0000313" key="1">
    <source>
        <dbReference type="EMBL" id="CAK1552477.1"/>
    </source>
</evidence>
<dbReference type="Gene3D" id="1.25.10.10">
    <property type="entry name" value="Leucine-rich Repeat Variant"/>
    <property type="match status" value="2"/>
</dbReference>
<organism evidence="1 2">
    <name type="scientific">Leptosia nina</name>
    <dbReference type="NCBI Taxonomy" id="320188"/>
    <lineage>
        <taxon>Eukaryota</taxon>
        <taxon>Metazoa</taxon>
        <taxon>Ecdysozoa</taxon>
        <taxon>Arthropoda</taxon>
        <taxon>Hexapoda</taxon>
        <taxon>Insecta</taxon>
        <taxon>Pterygota</taxon>
        <taxon>Neoptera</taxon>
        <taxon>Endopterygota</taxon>
        <taxon>Lepidoptera</taxon>
        <taxon>Glossata</taxon>
        <taxon>Ditrysia</taxon>
        <taxon>Papilionoidea</taxon>
        <taxon>Pieridae</taxon>
        <taxon>Pierinae</taxon>
        <taxon>Leptosia</taxon>
    </lineage>
</organism>
<dbReference type="InterPro" id="IPR016024">
    <property type="entry name" value="ARM-type_fold"/>
</dbReference>
<dbReference type="EMBL" id="CAVLEF010000144">
    <property type="protein sequence ID" value="CAK1552477.1"/>
    <property type="molecule type" value="Genomic_DNA"/>
</dbReference>
<dbReference type="InterPro" id="IPR040144">
    <property type="entry name" value="RAP1GDS1"/>
</dbReference>
<sequence>MDGPSAKKSTSLETLVIQNITNWKDLTAKLNDIISAGKNYEYDVSSCLKDLIISKDESIVLLSVQAISELAKCENKRETYAQKEIIAPILDILSKECSIAKYDLIKQCLRALGNLCCDCDTSRRIVLENHGVQVMRDLLINTINNTAFDEIKILNCKALLNYAIGGQDFSGPLEKCGVVEQMKKILTIEISKNDMNDDLVSTVLLILSVINDNEPELLYDDEVNVAVLNVLKETANVDISELALEHLHSQVREHDSVKTLLAKEGGVQLVCGRLDYLIQRHDAGDLTADDSQVEVIVKQACYLIILILTGDEAMPLLYKDGVGDVYLTMVKWLDSSNHHLLGTALLAIGNFARQDEYCIQMMMDKIFVKLLDIFEVYHILSLKQKDSDNLPIDKSVLNQIQHASLSAVRNLSVPKDNKRVAAVQGKAAPLLLKALPAVEDHHVAYKLLAALRMLVDGQESVARLILNDRAALEAITRWGGSGEHAGAAGEAPRLLAWTVKHVPERADILQVEGCLLNIVNMLIAPHSLMQNEAILALTLIAIEIINQTSKYEEDFIAQLIKSEIGKHISVLIETNCAKMPIEVAENLLAFLDVTSKCEKILTDYTETKVHNALQKFLDARGDFNAQLKVCASEIIKKISDANLE</sequence>
<protein>
    <submittedName>
        <fullName evidence="1">Uncharacterized protein</fullName>
    </submittedName>
</protein>
<accession>A0AAV1JUH5</accession>
<name>A0AAV1JUH5_9NEOP</name>
<proteinExistence type="predicted"/>
<dbReference type="InterPro" id="IPR011989">
    <property type="entry name" value="ARM-like"/>
</dbReference>